<gene>
    <name evidence="3" type="ORF">EJC50_08630</name>
</gene>
<dbReference type="InterPro" id="IPR001119">
    <property type="entry name" value="SLH_dom"/>
</dbReference>
<protein>
    <submittedName>
        <fullName evidence="3">S-layer homology domain-containing protein</fullName>
    </submittedName>
</protein>
<organism evidence="3 4">
    <name type="scientific">Paenibacillus albus</name>
    <dbReference type="NCBI Taxonomy" id="2495582"/>
    <lineage>
        <taxon>Bacteria</taxon>
        <taxon>Bacillati</taxon>
        <taxon>Bacillota</taxon>
        <taxon>Bacilli</taxon>
        <taxon>Bacillales</taxon>
        <taxon>Paenibacillaceae</taxon>
        <taxon>Paenibacillus</taxon>
    </lineage>
</organism>
<feature type="region of interest" description="Disordered" evidence="1">
    <location>
        <begin position="456"/>
        <end position="478"/>
    </location>
</feature>
<keyword evidence="4" id="KW-1185">Reference proteome</keyword>
<accession>A0A3Q8X3M4</accession>
<feature type="domain" description="SLH" evidence="2">
    <location>
        <begin position="47"/>
        <end position="105"/>
    </location>
</feature>
<dbReference type="Pfam" id="PF00395">
    <property type="entry name" value="SLH"/>
    <property type="match status" value="3"/>
</dbReference>
<dbReference type="OrthoDB" id="185675at2"/>
<sequence length="4809" mass="506353">MKGEYVMEFIKLGKRSKLFVHWLVIASLVCGLVFPGNGYANGTEAAVSSSAPTDIKGHWAESTLTDWLGKGYIEGFDDGTVRPDASISRIEFVALANRLFAYKGGSGSSFKDVSASAWYASDVSVAVHEGYVSGFPDGTFRPNKTLTRVEAASMLAKLAPVLVREGADPLAAFKDQSSVPAFGRYALGAALDGGLVTGYPDHTLRPTATMSRAEAVVILDRILKHSVPKAAGGIVVSAKSLQEAGTYGPEFGTITVAGNLSIDVPGVTLRNVIVKGDLTIGQAVGDGDVYLDGVTVTGTTAINGGGEHSVHINDTKLGTVIVEKKEGSIRVVVDGTTVIEQLDVRTDARIESNGTAPESGIEGISITADGVVTLTGKFSLVEIKSDVKLIVEAGSVDQLVVNENVGETTVTLNEGVKVANAELHGTTNVQGTGEITKAIVDAPNVVFETEPLQLEKTDRGGEDSDVPIGGGGGGGGGGVITPPNPTTTVSVTASQASSSGVKLNFSTAVTGLTPSAVTLQDSGGHHVTVESVTALDGGLSYQVAASLLEGQTYRVTLAKAGYDFGSAVSFTVTETPPQTIHIEASVTNISTAGFKVVFNQAVTDPVFTLKQGGDTVAIASATSSDDGLSYTIAAALTEGSTYTLAAAKPGYDFGNPTSVHVPVTTPNTVEVTASQASGSGFKLNFSTAVTGLTPSAVTLQASGDQPVTVESVATLDGGLSYRVAASLLEGETYRITLTKAGYDFGSAVSFTVAETPPQTIQVEVSVTNISTTGFKVVFNQAVTDPVFTLKHSGDTVAIANAASTDDGLSYTIAADLTEDVTYTLTMAKQGYAFGNPTSVYVPVTTPDIIQVTASVADISEAGFTVTLDGAVDGLADGDFALTDMNGEPVDLTAETADEGATYTIAAALTAGGSYTLAMTKSGYSFGEALAVVVPGMLDIVVSPSTSNVTMAGFVLSMDQSVPDMEPLSLDLRNSDNDPVGIDMLSAVVVGSQYEVWAALDLNETYTLTLNKAGYSFDAPVAIEVMPERISASVSQVSHGSFRLKFDTPISGLTTDQLALTDANGQSVDVSGLRSEDDGLTWIVEADMAAAGMYAFRVDTPDAKYAEGDVVVPETIAVGRYATINGPYSPQYTGYTVHLDRAVPGLDASHFTLTKANGDSIVPTAVETIDNGLTYTLQTTEVNAGGPFTLGMSAPGYDFGPPAVIVNATLNPWNTSKRPPQFMAGFNPAIPNMTKDNFHVVDESGAEVEVIEVVWDNQMHLYIGKFAGTNGHTYTLSARADGYDFGAPKQIRVSGRNEITEVSTTGVTLSLSPALVLDTSKAFTLKTLAGATVPITSVTTNDGGATYRISAALTGGEYMLSMNADADPNQFYINIPILSAITVGGVGNDGFTVTLDHPISGLWEGSFQLSNVSTGDSLTITSASSSDGGQTYRLDAALPGGTYNLKLIGHLPVDGVSFQVADTLDAGSTTITKITNAGFELSFANAIPGLLPANVDIRDSANKRLTGVTLATDDFGATYHVRVQLVSNQDYTVTLTKAFASFPSPLTFHVNRFITGSVTDVTIDGHLILRFSPAFPEIENYLGLKLKDENGQPVYPNGFESSDHGASYRVTVPGGFHPGATYTYALELDGFEMKPVAFDVPPSMTVESASTTGVTVAFASPVSGLQIRNFVVRGQQGETITMTSAATSDGGSTYTIAGALASGKTYTIQYKPDAASQVNEPVPFVITKLVTATVSNPTMTGFKLQFNTRIAGLLPGQLILRDPDGNRIYVNQYTLVTADQGLTYKVTTSMLQAGNGYSVDLDRSEFKLGSPVLFNVPVTAQTQLIGTQTNLIAIQVLPDMPDLTATNFVLVDGTGRTVAITVTYKGGAIYHLTGVFDPNLTYTLKTTVPGYAFGDPIPVAYVVKVDAVVLRQNQSGFTLNLRPALPGLIASDFHLTDTGGNTVAITSAVTSDNGLSYQIHAALVAGKTYTVSTTKAGYSVVTSDPFSLTSKRASIDRVSVHGFMLNFTSPMALLDTDLALTNEQGDPVKVSFVSWDGGLTYQVYAELSAGVQYSLSINKMGYDFGAALTFSLQAVVPTFEGTVVGNVNAFTLSFSQPVLGLRASDFVIMREGWGQPIPVQQATTADGGSTYLIETTFWGAAHYTVLPKKDGYDFGAPVEMDVPVAVSAAVRRAGATYVDIGLNPAVPGLQASDFQLKDDNGNTLNAAAAVTTDDGATYRVTAAFIGAQTYTVLPVKQGYDFGLASSVFFPTVIMVQQAGIDVNGLAVKLSPAIGGLPSSAFELRNSDGELVMVHAIDELNDGLAYALKASLTEGETYTLSIHADGYDFGTALSANVPITVGMDYTDISAGGFDVTLDKAVSGLTSGNLELTDDQGAPVTVQSVVSDNDGLRYHVAAALTEGKVYTLTLTNSGYDFGIGRTLYVPVSVTAALKSANAAGISIRFQTAVAGLTKSSFTLKDAEGNTTIIQSATTADDGVTYVIAADLTDGKRYNLTVTASGYVFGEPIAFEVQTITISSVNTSGFKLGLSTAVPNLSPSLVLLKDGNGNTINLNASTFFDENPNSPSKGKSYAVLVPITAGVVYTIELIDPAHPTTGLSEVVLPIRVQSSVIAANANGITLSLSPKQINLLPADLAIETAAGDRIPVSSIVAGTTAGQFIVQAPLSEGSTYTLTFTRKGYELASAVTAYVPITAVAAVQAVNESGFILTLSAPVSDLSITLIDSLGNVVAPVTTTASDEGLSYKVAFNMGYNRNFTLKLSKSGYDLGGDRIVNNVSSAPKLIAATSDESGTKVILTFDKAMKPTDSTSFSVKIDNQWQSNVRSVLGSDPKTIILTWSAAGKIIGSTATAMVAYAGVNRVQAVNLLFLPTFGETPVSNAGTVQGFVSSSAALDSSAVYPAQVLRGQYGLSALEALKVLREGGFTVASYTRAIYAVYDLSKEAIIGLFGEMEADATTMLQGQDAMFDQSYPFYVRDMMKAGYAPIEFGPFLRKHGKTSAQAVMQLKVAGAVGVDAAAMLRSSYDETAGSAASLLKSSGYGLQEAAAAVQHAYELSDANTILALKDGGWKAIEAASAMKVQLSTGAVAMARALAEAGYAAAVIGGAVAQAYAFDDAGAAVAVFVQAGFSAPDTYGIVRGSFSQVETAKAMLNAGVSSVEVASAVLETGDSPAVVIQAMKSVQADDLLIAITIKDVWGVSNASEAMKTFGANGYDLAKRAGLLRLAYEADIKAAVSALYDGATNEERNNLLRYLVKGGYDPIATTSYFLHNVRGAGRSSVLNQLKQAGLTTSQALKTLHDAIVEDGTPFSLNDAILILSGDYTTRYTAADAVAGLLTAFAGDSGTTTDITSIAATVYSSRLWDKYEIAGALKSLMGMNLQQWIALERTNAMADCPCSVITIRKDAEYLYSGTTLADLTVAMSLSGQFTLDELIDGTIGAYGYSGAGQALPYLTSALKNAGYAFEDIAASFDRRGWSEWILAFSRYGIAASEVAAYLIGKQETMDQVIRKLAPYSLRDIALVLRENYRLSDLDATTAMITSTGERSDDIAAAIAWAYGSDPIMLWIQTLRAQGATATSVINTLAAHYPAYRTYDALGPALIKGGFSRDEVIQGLIVRFSYGNNLPGTIKLIQSLYAQQQITIAQLLTASGSATPESGIDFLALGGYKLSDMAGSLKEFYGLKAGEAAYALSKKYPNNVNAVLMALSTVYGQTIETTMAEALDAQGISTVEAAIEYLRNAGFGFRDIAAVVKERFARDAGQIAALYAAGHTVDTNVVVTTLASLFGQSVESVVHDWLMAQGTTSYTAAITFMNRANFSLASIVKLAKNEYGLSSGTALQALVASGLYPQTNVVGTVADVYGSGQNETIVDSLTANDLLTFDQAVPYLRKMYFGLTALVRVGKEYYSLTSGEAIDVLSVTTDYSSSEISSAVQNVYGQTLQQTQLSTLTNMGIGTFAEAITQLRALDFSLRDIVLAAKTYYGLSAGKATYDLLHDGHIDATDVLNEIAELYGQPIDQSLGQLLDESGLATIEEAAPFLRSLGYAMQDVIEASRSYYGNGADSTIQALISVYPESDSVIEWTVLQQYGEGGQASVAQAARDSLQAADIKDAAAAITHLWSAGFSLLDIAGLLKTDFSQSAADAAKLFLTSGSFEPAAIVSSIGAVYGSTYDSPYVEALKTAGALTPEQFVSLMNAGGYRVAYIAEALKSNYGKTNVETKAILTAFAQYSAAAVQSTVDQVYGTIATSGTLQEVLDLFGIKTADGAAAFLHQQNTPVKDVVQYLKDAYALGADESTTVLSPYYAKTELGLAIVAIYYGDKNVGYLTKMIPPDRLSTPNSVAVYMSDKFGTTDIVLALKVIFGLDALGVTDAIRNEVIPAEKVRAAVTEVFGADPLYAYLKRMKDKGGSANDVAAELARRGVLETTNASYLIDTLASLGFDNASILKMRYNYYNRTLQNAGTNEEQGTQLVRLGVNTPEAIVAFIRTTGTPAIDTIAIVKAGLPNADMTAIAKAMYNAGYEKQALMGALRFHGEHGDGVAALLRTFGLSVQDALSYLGDRSDDEQLRWLIRDGYMPSEYIRYMDVRSDNSIAILKENGYTAEQLGTLLGNLNMEFYAIADALYHGGFTNVPDLSRALIAARSRVVWIPQILDEIGGWTLQQVAQGMLDSGLISLVELVSALQMANGNNLKNTYQIIKAISGKEREAFYNELSSGEKRLIDDNEVAILLTVSTFREAGISITDIALQLRNTEVIGFEDGAKLMGLGGFNVGDILSTIWDVYRDEIGIMIIQKMIEKVIGNYFAEFKNYIKLIKLVTKIVRRYA</sequence>
<feature type="compositionally biased region" description="Gly residues" evidence="1">
    <location>
        <begin position="468"/>
        <end position="478"/>
    </location>
</feature>
<dbReference type="Proteomes" id="UP000272528">
    <property type="component" value="Chromosome"/>
</dbReference>
<evidence type="ECO:0000313" key="3">
    <source>
        <dbReference type="EMBL" id="AZN39699.1"/>
    </source>
</evidence>
<dbReference type="InterPro" id="IPR051465">
    <property type="entry name" value="Cell_Envelope_Struct_Comp"/>
</dbReference>
<evidence type="ECO:0000256" key="1">
    <source>
        <dbReference type="SAM" id="MobiDB-lite"/>
    </source>
</evidence>
<dbReference type="PROSITE" id="PS51272">
    <property type="entry name" value="SLH"/>
    <property type="match status" value="3"/>
</dbReference>
<dbReference type="PANTHER" id="PTHR43308:SF5">
    <property type="entry name" value="S-LAYER PROTEIN _ PEPTIDOGLYCAN ENDO-BETA-N-ACETYLGLUCOSAMINIDASE"/>
    <property type="match status" value="1"/>
</dbReference>
<reference evidence="4" key="1">
    <citation type="submission" date="2018-12" db="EMBL/GenBank/DDBJ databases">
        <title>Genome sequence of Peanibacillus sp.</title>
        <authorList>
            <person name="Subramani G."/>
            <person name="Srinivasan S."/>
            <person name="Kim M.K."/>
        </authorList>
    </citation>
    <scope>NUCLEOTIDE SEQUENCE [LARGE SCALE GENOMIC DNA]</scope>
    <source>
        <strain evidence="4">18JY67-1</strain>
    </source>
</reference>
<dbReference type="PANTHER" id="PTHR43308">
    <property type="entry name" value="OUTER MEMBRANE PROTEIN ALPHA-RELATED"/>
    <property type="match status" value="1"/>
</dbReference>
<evidence type="ECO:0000313" key="4">
    <source>
        <dbReference type="Proteomes" id="UP000272528"/>
    </source>
</evidence>
<name>A0A3Q8X3M4_9BACL</name>
<proteinExistence type="predicted"/>
<feature type="domain" description="SLH" evidence="2">
    <location>
        <begin position="106"/>
        <end position="169"/>
    </location>
</feature>
<dbReference type="KEGG" id="palb:EJC50_08630"/>
<evidence type="ECO:0000259" key="2">
    <source>
        <dbReference type="PROSITE" id="PS51272"/>
    </source>
</evidence>
<feature type="domain" description="SLH" evidence="2">
    <location>
        <begin position="170"/>
        <end position="233"/>
    </location>
</feature>
<dbReference type="EMBL" id="CP034437">
    <property type="protein sequence ID" value="AZN39699.1"/>
    <property type="molecule type" value="Genomic_DNA"/>
</dbReference>